<dbReference type="EMBL" id="CP000557">
    <property type="protein sequence ID" value="ABO67397.1"/>
    <property type="molecule type" value="Genomic_DNA"/>
</dbReference>
<gene>
    <name evidence="1" type="ordered locus">GTNG_2045</name>
</gene>
<evidence type="ECO:0000313" key="1">
    <source>
        <dbReference type="EMBL" id="ABO67397.1"/>
    </source>
</evidence>
<sequence>MCHPPSPSVSVHLNDFVLCISSTIEYPDLSSTLIYLLKLHVLGKLFGFTSKRARLRFVIGFLFPKTSLVVLIPLKLSFPKETLLITMLSPYRASGRSQAVHRFSGPLNLPIAEPFLRLALLAKNRLLPPIGKPSLFFGDGELYKH</sequence>
<accession>A4IPZ3</accession>
<evidence type="ECO:0000313" key="2">
    <source>
        <dbReference type="Proteomes" id="UP000001578"/>
    </source>
</evidence>
<dbReference type="AlphaFoldDB" id="A4IPZ3"/>
<dbReference type="Proteomes" id="UP000001578">
    <property type="component" value="Chromosome"/>
</dbReference>
<dbReference type="KEGG" id="gtn:GTNG_2045"/>
<organism evidence="1 2">
    <name type="scientific">Geobacillus thermodenitrificans (strain NG80-2)</name>
    <dbReference type="NCBI Taxonomy" id="420246"/>
    <lineage>
        <taxon>Bacteria</taxon>
        <taxon>Bacillati</taxon>
        <taxon>Bacillota</taxon>
        <taxon>Bacilli</taxon>
        <taxon>Bacillales</taxon>
        <taxon>Anoxybacillaceae</taxon>
        <taxon>Geobacillus</taxon>
    </lineage>
</organism>
<reference evidence="1 2" key="1">
    <citation type="journal article" date="2007" name="Proc. Natl. Acad. Sci. U.S.A.">
        <title>Genome and proteome of long-chain alkane degrading Geobacillus thermodenitrificans NG80-2 isolated from a deep-subsurface oil reservoir.</title>
        <authorList>
            <person name="Feng L."/>
            <person name="Wang W."/>
            <person name="Cheng J."/>
            <person name="Ren Y."/>
            <person name="Zhao G."/>
            <person name="Gao C."/>
            <person name="Tang Y."/>
            <person name="Liu X."/>
            <person name="Han W."/>
            <person name="Peng X."/>
            <person name="Liu R."/>
            <person name="Wang L."/>
        </authorList>
    </citation>
    <scope>NUCLEOTIDE SEQUENCE [LARGE SCALE GENOMIC DNA]</scope>
    <source>
        <strain evidence="1 2">NG80-2</strain>
    </source>
</reference>
<name>A4IPZ3_GEOTN</name>
<dbReference type="HOGENOM" id="CLU_1784100_0_0_9"/>
<protein>
    <submittedName>
        <fullName evidence="1">Uncharacterized protein</fullName>
    </submittedName>
</protein>
<proteinExistence type="predicted"/>